<evidence type="ECO:0000313" key="2">
    <source>
        <dbReference type="EMBL" id="KRZ48465.1"/>
    </source>
</evidence>
<dbReference type="EMBL" id="JYDW01000342">
    <property type="protein sequence ID" value="KRZ49015.1"/>
    <property type="molecule type" value="Genomic_DNA"/>
</dbReference>
<gene>
    <name evidence="2" type="ORF">T02_11711</name>
    <name evidence="3" type="ORF">T02_4789</name>
    <name evidence="1" type="ORF">T02_9618</name>
</gene>
<proteinExistence type="predicted"/>
<protein>
    <submittedName>
        <fullName evidence="2">Uncharacterized protein</fullName>
    </submittedName>
</protein>
<evidence type="ECO:0000313" key="1">
    <source>
        <dbReference type="EMBL" id="KRZ47910.1"/>
    </source>
</evidence>
<organism evidence="2 4">
    <name type="scientific">Trichinella nativa</name>
    <dbReference type="NCBI Taxonomy" id="6335"/>
    <lineage>
        <taxon>Eukaryota</taxon>
        <taxon>Metazoa</taxon>
        <taxon>Ecdysozoa</taxon>
        <taxon>Nematoda</taxon>
        <taxon>Enoplea</taxon>
        <taxon>Dorylaimia</taxon>
        <taxon>Trichinellida</taxon>
        <taxon>Trichinellidae</taxon>
        <taxon>Trichinella</taxon>
    </lineage>
</organism>
<keyword evidence="4" id="KW-1185">Reference proteome</keyword>
<reference evidence="2 4" key="1">
    <citation type="submission" date="2015-05" db="EMBL/GenBank/DDBJ databases">
        <title>Evolution of Trichinella species and genotypes.</title>
        <authorList>
            <person name="Korhonen P.K."/>
            <person name="Edoardo P."/>
            <person name="Giuseppe L.R."/>
            <person name="Gasser R.B."/>
        </authorList>
    </citation>
    <scope>NUCLEOTIDE SEQUENCE [LARGE SCALE GENOMIC DNA]</scope>
    <source>
        <strain evidence="2">ISS10</strain>
    </source>
</reference>
<comment type="caution">
    <text evidence="2">The sequence shown here is derived from an EMBL/GenBank/DDBJ whole genome shotgun (WGS) entry which is preliminary data.</text>
</comment>
<dbReference type="AlphaFoldDB" id="A0A0V1KN18"/>
<dbReference type="Proteomes" id="UP000054721">
    <property type="component" value="Unassembled WGS sequence"/>
</dbReference>
<evidence type="ECO:0000313" key="4">
    <source>
        <dbReference type="Proteomes" id="UP000054721"/>
    </source>
</evidence>
<dbReference type="EMBL" id="JYDW01000524">
    <property type="protein sequence ID" value="KRZ47910.1"/>
    <property type="molecule type" value="Genomic_DNA"/>
</dbReference>
<dbReference type="STRING" id="6335.A0A0V1KN18"/>
<evidence type="ECO:0000313" key="3">
    <source>
        <dbReference type="EMBL" id="KRZ49015.1"/>
    </source>
</evidence>
<dbReference type="EMBL" id="JYDW01000402">
    <property type="protein sequence ID" value="KRZ48465.1"/>
    <property type="molecule type" value="Genomic_DNA"/>
</dbReference>
<accession>A0A0V1KN18</accession>
<sequence length="95" mass="10778">MITDILQILSDGPKSDSDYNLKNQYGNDAIRCIASIEEMFDVINDAHQKTGGEEKHLKNYRINGLTPYRKLSICLSRFVKNAIRESEKASKKPSC</sequence>
<dbReference type="OrthoDB" id="5919983at2759"/>
<name>A0A0V1KN18_9BILA</name>